<dbReference type="Proteomes" id="UP000320672">
    <property type="component" value="Chromosome"/>
</dbReference>
<evidence type="ECO:0000313" key="4">
    <source>
        <dbReference type="EMBL" id="QDS96058.1"/>
    </source>
</evidence>
<protein>
    <recommendedName>
        <fullName evidence="6">DUF1214 domain-containing protein</fullName>
    </recommendedName>
</protein>
<feature type="domain" description="DUF1214" evidence="2">
    <location>
        <begin position="251"/>
        <end position="331"/>
    </location>
</feature>
<dbReference type="Pfam" id="PF06742">
    <property type="entry name" value="DUF1214"/>
    <property type="match status" value="1"/>
</dbReference>
<evidence type="ECO:0000313" key="5">
    <source>
        <dbReference type="Proteomes" id="UP000320672"/>
    </source>
</evidence>
<feature type="domain" description="DUF1254" evidence="3">
    <location>
        <begin position="63"/>
        <end position="117"/>
    </location>
</feature>
<evidence type="ECO:0000256" key="1">
    <source>
        <dbReference type="SAM" id="SignalP"/>
    </source>
</evidence>
<dbReference type="Gene3D" id="2.60.120.1600">
    <property type="match status" value="1"/>
</dbReference>
<sequence length="349" mass="38372" precursor="true">MTMKTKFNALTLAFLGALITTSACAQSGPAGESAAPIVVNVDNFNKAQTDFEFAGIIKLSAINQVHSNRTPTPIDKQNVIRMNRDTLYSIGVINISKGATVTMPDSGKRYMSLMVINNDGYVNEVYYGAGAHELTIEKFETPYVGVVIRTLANPEDTADLAIAHKLQDQIQISAGSDEPFVLPNYDKASYKATLDAILELAKGLKRYTETFGSKAEVNPVHFMIGTASAWGGLPDKDAQYINVQPNLPVGKYEITVKDVPVKGFWSISLYNEKGYFQKNKYNAYSLNSLTAKPNRDGSYTIRFGGDPTTTENCLPIMEGWNYAVRMYEPSQAIIDGSWTFPGPPKKRSE</sequence>
<dbReference type="PANTHER" id="PTHR36509">
    <property type="entry name" value="BLL3101 PROTEIN"/>
    <property type="match status" value="1"/>
</dbReference>
<reference evidence="4 5" key="1">
    <citation type="submission" date="2019-02" db="EMBL/GenBank/DDBJ databases">
        <title>Deep-cultivation of Planctomycetes and their phenomic and genomic characterization uncovers novel biology.</title>
        <authorList>
            <person name="Wiegand S."/>
            <person name="Jogler M."/>
            <person name="Boedeker C."/>
            <person name="Pinto D."/>
            <person name="Vollmers J."/>
            <person name="Rivas-Marin E."/>
            <person name="Kohn T."/>
            <person name="Peeters S.H."/>
            <person name="Heuer A."/>
            <person name="Rast P."/>
            <person name="Oberbeckmann S."/>
            <person name="Bunk B."/>
            <person name="Jeske O."/>
            <person name="Meyerdierks A."/>
            <person name="Storesund J.E."/>
            <person name="Kallscheuer N."/>
            <person name="Luecker S."/>
            <person name="Lage O.M."/>
            <person name="Pohl T."/>
            <person name="Merkel B.J."/>
            <person name="Hornburger P."/>
            <person name="Mueller R.-W."/>
            <person name="Bruemmer F."/>
            <person name="Labrenz M."/>
            <person name="Spormann A.M."/>
            <person name="Op den Camp H."/>
            <person name="Overmann J."/>
            <person name="Amann R."/>
            <person name="Jetten M.S.M."/>
            <person name="Mascher T."/>
            <person name="Medema M.H."/>
            <person name="Devos D.P."/>
            <person name="Kaster A.-K."/>
            <person name="Ovreas L."/>
            <person name="Rohde M."/>
            <person name="Galperin M.Y."/>
            <person name="Jogler C."/>
        </authorList>
    </citation>
    <scope>NUCLEOTIDE SEQUENCE [LARGE SCALE GENOMIC DNA]</scope>
    <source>
        <strain evidence="4 5">FF011L</strain>
    </source>
</reference>
<dbReference type="SUPFAM" id="SSF160935">
    <property type="entry name" value="VPA0735-like"/>
    <property type="match status" value="1"/>
</dbReference>
<dbReference type="InterPro" id="IPR010621">
    <property type="entry name" value="DUF1214"/>
</dbReference>
<dbReference type="KEGG" id="rml:FF011L_48620"/>
<keyword evidence="5" id="KW-1185">Reference proteome</keyword>
<gene>
    <name evidence="4" type="ORF">FF011L_48620</name>
</gene>
<feature type="chain" id="PRO_5021802459" description="DUF1214 domain-containing protein" evidence="1">
    <location>
        <begin position="26"/>
        <end position="349"/>
    </location>
</feature>
<proteinExistence type="predicted"/>
<evidence type="ECO:0000259" key="3">
    <source>
        <dbReference type="Pfam" id="PF06863"/>
    </source>
</evidence>
<organism evidence="4 5">
    <name type="scientific">Roseimaritima multifibrata</name>
    <dbReference type="NCBI Taxonomy" id="1930274"/>
    <lineage>
        <taxon>Bacteria</taxon>
        <taxon>Pseudomonadati</taxon>
        <taxon>Planctomycetota</taxon>
        <taxon>Planctomycetia</taxon>
        <taxon>Pirellulales</taxon>
        <taxon>Pirellulaceae</taxon>
        <taxon>Roseimaritima</taxon>
    </lineage>
</organism>
<keyword evidence="1" id="KW-0732">Signal</keyword>
<dbReference type="InterPro" id="IPR010679">
    <property type="entry name" value="DUF1254"/>
</dbReference>
<name>A0A517MME9_9BACT</name>
<dbReference type="AlphaFoldDB" id="A0A517MME9"/>
<dbReference type="PANTHER" id="PTHR36509:SF2">
    <property type="entry name" value="BLL3101 PROTEIN"/>
    <property type="match status" value="1"/>
</dbReference>
<evidence type="ECO:0008006" key="6">
    <source>
        <dbReference type="Google" id="ProtNLM"/>
    </source>
</evidence>
<dbReference type="EMBL" id="CP036262">
    <property type="protein sequence ID" value="QDS96058.1"/>
    <property type="molecule type" value="Genomic_DNA"/>
</dbReference>
<evidence type="ECO:0000259" key="2">
    <source>
        <dbReference type="Pfam" id="PF06742"/>
    </source>
</evidence>
<feature type="signal peptide" evidence="1">
    <location>
        <begin position="1"/>
        <end position="25"/>
    </location>
</feature>
<dbReference type="Pfam" id="PF06863">
    <property type="entry name" value="DUF1254"/>
    <property type="match status" value="1"/>
</dbReference>
<accession>A0A517MME9</accession>
<dbReference type="PROSITE" id="PS51257">
    <property type="entry name" value="PROKAR_LIPOPROTEIN"/>
    <property type="match status" value="1"/>
</dbReference>